<accession>A0ABM1BWC7</accession>
<dbReference type="Proteomes" id="UP000694941">
    <property type="component" value="Unplaced"/>
</dbReference>
<dbReference type="RefSeq" id="XP_013789935.2">
    <property type="nucleotide sequence ID" value="XM_013934481.2"/>
</dbReference>
<evidence type="ECO:0000313" key="2">
    <source>
        <dbReference type="Proteomes" id="UP000694941"/>
    </source>
</evidence>
<feature type="region of interest" description="Disordered" evidence="1">
    <location>
        <begin position="133"/>
        <end position="155"/>
    </location>
</feature>
<reference evidence="3" key="1">
    <citation type="submission" date="2025-08" db="UniProtKB">
        <authorList>
            <consortium name="RefSeq"/>
        </authorList>
    </citation>
    <scope>IDENTIFICATION</scope>
    <source>
        <tissue evidence="3">Muscle</tissue>
    </source>
</reference>
<evidence type="ECO:0000256" key="1">
    <source>
        <dbReference type="SAM" id="MobiDB-lite"/>
    </source>
</evidence>
<gene>
    <name evidence="3" type="primary">LOC106473806</name>
</gene>
<keyword evidence="2" id="KW-1185">Reference proteome</keyword>
<protein>
    <submittedName>
        <fullName evidence="3">Uncharacterized protein LOC106473806</fullName>
    </submittedName>
</protein>
<organism evidence="2 3">
    <name type="scientific">Limulus polyphemus</name>
    <name type="common">Atlantic horseshoe crab</name>
    <dbReference type="NCBI Taxonomy" id="6850"/>
    <lineage>
        <taxon>Eukaryota</taxon>
        <taxon>Metazoa</taxon>
        <taxon>Ecdysozoa</taxon>
        <taxon>Arthropoda</taxon>
        <taxon>Chelicerata</taxon>
        <taxon>Merostomata</taxon>
        <taxon>Xiphosura</taxon>
        <taxon>Limulidae</taxon>
        <taxon>Limulus</taxon>
    </lineage>
</organism>
<name>A0ABM1BWC7_LIMPO</name>
<dbReference type="GeneID" id="106473806"/>
<sequence length="155" mass="17505">MIGVVSSKIQNKGRQVDDNMEVLKTPNVKTEPNSDEENALLEVKFLKNEARKTSLIMTREAVSPEEESSVTIFDFKIKEEKYDEVPKETENTFVKVKTEQSVDSTNDDIISKFSESDDETVDCSQHDIITVKKEIEPEEEFQPINSGSEGLSDAL</sequence>
<evidence type="ECO:0000313" key="3">
    <source>
        <dbReference type="RefSeq" id="XP_013789935.2"/>
    </source>
</evidence>
<feature type="region of interest" description="Disordered" evidence="1">
    <location>
        <begin position="1"/>
        <end position="35"/>
    </location>
</feature>
<proteinExistence type="predicted"/>